<dbReference type="EMBL" id="JANAVB010021799">
    <property type="protein sequence ID" value="KAJ6824783.1"/>
    <property type="molecule type" value="Genomic_DNA"/>
</dbReference>
<comment type="caution">
    <text evidence="2">The sequence shown here is derived from an EMBL/GenBank/DDBJ whole genome shotgun (WGS) entry which is preliminary data.</text>
</comment>
<dbReference type="AlphaFoldDB" id="A0AAX6G8I1"/>
<gene>
    <name evidence="2" type="ORF">M6B38_380325</name>
</gene>
<feature type="region of interest" description="Disordered" evidence="1">
    <location>
        <begin position="29"/>
        <end position="82"/>
    </location>
</feature>
<reference evidence="2" key="2">
    <citation type="submission" date="2023-04" db="EMBL/GenBank/DDBJ databases">
        <authorList>
            <person name="Bruccoleri R.E."/>
            <person name="Oakeley E.J."/>
            <person name="Faust A.-M."/>
            <person name="Dessus-Babus S."/>
            <person name="Altorfer M."/>
            <person name="Burckhardt D."/>
            <person name="Oertli M."/>
            <person name="Naumann U."/>
            <person name="Petersen F."/>
            <person name="Wong J."/>
        </authorList>
    </citation>
    <scope>NUCLEOTIDE SEQUENCE</scope>
    <source>
        <strain evidence="2">GSM-AAB239-AS_SAM_17_03QT</strain>
        <tissue evidence="2">Leaf</tissue>
    </source>
</reference>
<evidence type="ECO:0000256" key="1">
    <source>
        <dbReference type="SAM" id="MobiDB-lite"/>
    </source>
</evidence>
<feature type="compositionally biased region" description="Low complexity" evidence="1">
    <location>
        <begin position="39"/>
        <end position="52"/>
    </location>
</feature>
<organism evidence="2 3">
    <name type="scientific">Iris pallida</name>
    <name type="common">Sweet iris</name>
    <dbReference type="NCBI Taxonomy" id="29817"/>
    <lineage>
        <taxon>Eukaryota</taxon>
        <taxon>Viridiplantae</taxon>
        <taxon>Streptophyta</taxon>
        <taxon>Embryophyta</taxon>
        <taxon>Tracheophyta</taxon>
        <taxon>Spermatophyta</taxon>
        <taxon>Magnoliopsida</taxon>
        <taxon>Liliopsida</taxon>
        <taxon>Asparagales</taxon>
        <taxon>Iridaceae</taxon>
        <taxon>Iridoideae</taxon>
        <taxon>Irideae</taxon>
        <taxon>Iris</taxon>
    </lineage>
</organism>
<feature type="compositionally biased region" description="Pro residues" evidence="1">
    <location>
        <begin position="61"/>
        <end position="79"/>
    </location>
</feature>
<accession>A0AAX6G8I1</accession>
<reference evidence="2" key="1">
    <citation type="journal article" date="2023" name="GigaByte">
        <title>Genome assembly of the bearded iris, Iris pallida Lam.</title>
        <authorList>
            <person name="Bruccoleri R.E."/>
            <person name="Oakeley E.J."/>
            <person name="Faust A.M.E."/>
            <person name="Altorfer M."/>
            <person name="Dessus-Babus S."/>
            <person name="Burckhardt D."/>
            <person name="Oertli M."/>
            <person name="Naumann U."/>
            <person name="Petersen F."/>
            <person name="Wong J."/>
        </authorList>
    </citation>
    <scope>NUCLEOTIDE SEQUENCE</scope>
    <source>
        <strain evidence="2">GSM-AAB239-AS_SAM_17_03QT</strain>
    </source>
</reference>
<keyword evidence="3" id="KW-1185">Reference proteome</keyword>
<proteinExistence type="predicted"/>
<evidence type="ECO:0000313" key="2">
    <source>
        <dbReference type="EMBL" id="KAJ6824783.1"/>
    </source>
</evidence>
<feature type="compositionally biased region" description="Low complexity" evidence="1">
    <location>
        <begin position="135"/>
        <end position="145"/>
    </location>
</feature>
<feature type="region of interest" description="Disordered" evidence="1">
    <location>
        <begin position="127"/>
        <end position="193"/>
    </location>
</feature>
<dbReference type="Proteomes" id="UP001140949">
    <property type="component" value="Unassembled WGS sequence"/>
</dbReference>
<evidence type="ECO:0000313" key="3">
    <source>
        <dbReference type="Proteomes" id="UP001140949"/>
    </source>
</evidence>
<name>A0AAX6G8I1_IRIPA</name>
<sequence length="200" mass="22125">MWCRRPRQRPPALAAVGVLLLHAPPRRLPPNHLRKFRLSPSTSQGSATTSATRLQLRREWPPPAPLSCDAPPPSPPRNPLPRALRNQLSVLNPLFPFDLRLLHTSSAGRPSARSANTPPGLLLRRARAGERARQPRTPRSSAALLSPPPDPPRTAEPARDAPPTRAPSPANPTWTNWDLSDHHTRRYPRQDTLPLLCVSS</sequence>
<protein>
    <submittedName>
        <fullName evidence="2">Formin-like protein 5 isoform X1</fullName>
    </submittedName>
</protein>